<sequence length="92" mass="10717">MSIFSLSFLILGIIFIILPSFALLEYKRKFPERKLENKSAFLMYPVGILYILGSITGYIWIIFPLTMIALLISLRLDIYYHKKKYSSSDSDI</sequence>
<evidence type="ECO:0000313" key="3">
    <source>
        <dbReference type="EMBL" id="MCZ3373190.1"/>
    </source>
</evidence>
<dbReference type="Proteomes" id="UP001068021">
    <property type="component" value="Unassembled WGS sequence"/>
</dbReference>
<dbReference type="AlphaFoldDB" id="A0A9E4ZYB0"/>
<feature type="transmembrane region" description="Helical" evidence="1">
    <location>
        <begin position="47"/>
        <end position="72"/>
    </location>
</feature>
<evidence type="ECO:0000313" key="2">
    <source>
        <dbReference type="EMBL" id="MCZ3365439.1"/>
    </source>
</evidence>
<protein>
    <submittedName>
        <fullName evidence="2">Uncharacterized protein</fullName>
    </submittedName>
</protein>
<keyword evidence="1" id="KW-1133">Transmembrane helix</keyword>
<dbReference type="RefSeq" id="WP_048081600.1">
    <property type="nucleotide sequence ID" value="NZ_JAPVER010000020.1"/>
</dbReference>
<accession>A0A9E4ZYB0</accession>
<dbReference type="EMBL" id="JAPVES010000030">
    <property type="protein sequence ID" value="MCZ3373190.1"/>
    <property type="molecule type" value="Genomic_DNA"/>
</dbReference>
<reference evidence="2" key="1">
    <citation type="submission" date="2022-12" db="EMBL/GenBank/DDBJ databases">
        <title>Reclassification of two methanogenic archaea species isolated from the Kolyma lowland permafrost.</title>
        <authorList>
            <person name="Trubitsyn V.E."/>
            <person name="Rivkina E.M."/>
            <person name="Shcherbakova V.A."/>
        </authorList>
    </citation>
    <scope>NUCLEOTIDE SEQUENCE</scope>
    <source>
        <strain evidence="2">M2</strain>
        <strain evidence="3">MK4</strain>
    </source>
</reference>
<dbReference type="Proteomes" id="UP001074446">
    <property type="component" value="Unassembled WGS sequence"/>
</dbReference>
<keyword evidence="1" id="KW-0472">Membrane</keyword>
<keyword evidence="4" id="KW-1185">Reference proteome</keyword>
<name>A0A9E4ZYB0_9EURY</name>
<dbReference type="EMBL" id="JAPVER010000020">
    <property type="protein sequence ID" value="MCZ3365439.1"/>
    <property type="molecule type" value="Genomic_DNA"/>
</dbReference>
<comment type="caution">
    <text evidence="2">The sequence shown here is derived from an EMBL/GenBank/DDBJ whole genome shotgun (WGS) entry which is preliminary data.</text>
</comment>
<feature type="transmembrane region" description="Helical" evidence="1">
    <location>
        <begin position="6"/>
        <end position="26"/>
    </location>
</feature>
<gene>
    <name evidence="3" type="ORF">O3H35_11145</name>
    <name evidence="2" type="ORF">O3H54_06045</name>
</gene>
<evidence type="ECO:0000313" key="4">
    <source>
        <dbReference type="Proteomes" id="UP001068021"/>
    </source>
</evidence>
<keyword evidence="1" id="KW-0812">Transmembrane</keyword>
<evidence type="ECO:0000256" key="1">
    <source>
        <dbReference type="SAM" id="Phobius"/>
    </source>
</evidence>
<proteinExistence type="predicted"/>
<organism evidence="2 4">
    <name type="scientific">Methanobacterium veterum</name>
    <dbReference type="NCBI Taxonomy" id="408577"/>
    <lineage>
        <taxon>Archaea</taxon>
        <taxon>Methanobacteriati</taxon>
        <taxon>Methanobacteriota</taxon>
        <taxon>Methanomada group</taxon>
        <taxon>Methanobacteria</taxon>
        <taxon>Methanobacteriales</taxon>
        <taxon>Methanobacteriaceae</taxon>
        <taxon>Methanobacterium</taxon>
    </lineage>
</organism>